<dbReference type="PROSITE" id="PS51434">
    <property type="entry name" value="NUP_C"/>
    <property type="match status" value="1"/>
</dbReference>
<dbReference type="Proteomes" id="UP000198287">
    <property type="component" value="Unassembled WGS sequence"/>
</dbReference>
<evidence type="ECO:0000259" key="2">
    <source>
        <dbReference type="PROSITE" id="PS51434"/>
    </source>
</evidence>
<gene>
    <name evidence="3" type="ORF">Fcan01_09152</name>
</gene>
<feature type="region of interest" description="Disordered" evidence="1">
    <location>
        <begin position="1"/>
        <end position="22"/>
    </location>
</feature>
<evidence type="ECO:0000313" key="3">
    <source>
        <dbReference type="EMBL" id="OXA55313.1"/>
    </source>
</evidence>
<dbReference type="SUPFAM" id="SSF82215">
    <property type="entry name" value="C-terminal autoproteolytic domain of nucleoporin nup98"/>
    <property type="match status" value="1"/>
</dbReference>
<dbReference type="Gene3D" id="3.30.1610.10">
    <property type="entry name" value="Peptidase S59, nucleoporin"/>
    <property type="match status" value="1"/>
</dbReference>
<evidence type="ECO:0000313" key="4">
    <source>
        <dbReference type="Proteomes" id="UP000198287"/>
    </source>
</evidence>
<keyword evidence="4" id="KW-1185">Reference proteome</keyword>
<accession>A0A226ECL4</accession>
<dbReference type="InterPro" id="IPR007230">
    <property type="entry name" value="Nup98_auto-Pept-S59_dom"/>
</dbReference>
<name>A0A226ECL4_FOLCA</name>
<dbReference type="Pfam" id="PF04096">
    <property type="entry name" value="Nucleoporin2"/>
    <property type="match status" value="1"/>
</dbReference>
<reference evidence="3 4" key="1">
    <citation type="submission" date="2015-12" db="EMBL/GenBank/DDBJ databases">
        <title>The genome of Folsomia candida.</title>
        <authorList>
            <person name="Faddeeva A."/>
            <person name="Derks M.F."/>
            <person name="Anvar Y."/>
            <person name="Smit S."/>
            <person name="Van Straalen N."/>
            <person name="Roelofs D."/>
        </authorList>
    </citation>
    <scope>NUCLEOTIDE SEQUENCE [LARGE SCALE GENOMIC DNA]</scope>
    <source>
        <strain evidence="3 4">VU population</strain>
        <tissue evidence="3">Whole body</tissue>
    </source>
</reference>
<sequence length="293" mass="33091">MELEQSNDVGPPPPEGRHPDIHRQPESLRTAQLIPLTDLTPDALKKVKQRLGGPVWAHFLANVYTPRPPKKNVPPVAKPIPLARIASEAFEMARKGVSGHEWVNFLGTIFPPPKTSQYNPVVPCPPPIIPRIPSAAKQAVEDIILNRNICRVNCKNKKISTIPSIQELNRITLNETCKVNNFVVTHEDIGSMTFCGNVDVFGMNLDELWDADRDTINFEFNFSVPTRIVNKNVWPKDESGRRLQQNNRDPQVLNYWTTVQKACELQKGCRYIGYDHINGIAQFNVGEAFNEKE</sequence>
<dbReference type="InterPro" id="IPR036903">
    <property type="entry name" value="Nup98_auto-Pept-S59_dom_sf"/>
</dbReference>
<protein>
    <recommendedName>
        <fullName evidence="2">Peptidase S59 domain-containing protein</fullName>
    </recommendedName>
</protein>
<dbReference type="EMBL" id="LNIX01000004">
    <property type="protein sequence ID" value="OXA55313.1"/>
    <property type="molecule type" value="Genomic_DNA"/>
</dbReference>
<proteinExistence type="predicted"/>
<dbReference type="AlphaFoldDB" id="A0A226ECL4"/>
<comment type="caution">
    <text evidence="3">The sequence shown here is derived from an EMBL/GenBank/DDBJ whole genome shotgun (WGS) entry which is preliminary data.</text>
</comment>
<organism evidence="3 4">
    <name type="scientific">Folsomia candida</name>
    <name type="common">Springtail</name>
    <dbReference type="NCBI Taxonomy" id="158441"/>
    <lineage>
        <taxon>Eukaryota</taxon>
        <taxon>Metazoa</taxon>
        <taxon>Ecdysozoa</taxon>
        <taxon>Arthropoda</taxon>
        <taxon>Hexapoda</taxon>
        <taxon>Collembola</taxon>
        <taxon>Entomobryomorpha</taxon>
        <taxon>Isotomoidea</taxon>
        <taxon>Isotomidae</taxon>
        <taxon>Proisotominae</taxon>
        <taxon>Folsomia</taxon>
    </lineage>
</organism>
<dbReference type="OrthoDB" id="3797628at2759"/>
<evidence type="ECO:0000256" key="1">
    <source>
        <dbReference type="SAM" id="MobiDB-lite"/>
    </source>
</evidence>
<dbReference type="GO" id="GO:0017056">
    <property type="term" value="F:structural constituent of nuclear pore"/>
    <property type="evidence" value="ECO:0007669"/>
    <property type="project" value="InterPro"/>
</dbReference>
<feature type="domain" description="Peptidase S59" evidence="2">
    <location>
        <begin position="156"/>
        <end position="288"/>
    </location>
</feature>
<dbReference type="GO" id="GO:0005643">
    <property type="term" value="C:nuclear pore"/>
    <property type="evidence" value="ECO:0007669"/>
    <property type="project" value="InterPro"/>
</dbReference>